<keyword evidence="1" id="KW-1185">Reference proteome</keyword>
<sequence>MDTVPATFVDSVLHLYGYGYGFHRKLPAAWARRGQAYLKKRGSLILTYAPSDLQNHALPWTLRYKISDFDHIEDRSLSREVIREMAKSIACLKFDITYKAHLTAHYVQWPSITDDEVTFRLLTNLQAPKKELLLELNFVSQWYTELGARYDHFWNSFTSVSLAKTLRYTAPIGNITAFIQFMKNVVPKSRLRFINIYWKSIEPDTVQAIARGTPEETVPTSFWMDYMLSESCTGFNFHLESEITSGVIARWKEMDPRRLPQKIFTKVTLHKEDARQFGFTEFSMKTINARLLDTIKRKISLRSAHSGNKIHIQYIEHPIYQNFRIYAISTPRRPMETEGETRTKIDSLSECTLLIE</sequence>
<organism evidence="1 2">
    <name type="scientific">Steinernema glaseri</name>
    <dbReference type="NCBI Taxonomy" id="37863"/>
    <lineage>
        <taxon>Eukaryota</taxon>
        <taxon>Metazoa</taxon>
        <taxon>Ecdysozoa</taxon>
        <taxon>Nematoda</taxon>
        <taxon>Chromadorea</taxon>
        <taxon>Rhabditida</taxon>
        <taxon>Tylenchina</taxon>
        <taxon>Panagrolaimomorpha</taxon>
        <taxon>Strongyloidoidea</taxon>
        <taxon>Steinernematidae</taxon>
        <taxon>Steinernema</taxon>
    </lineage>
</organism>
<dbReference type="Proteomes" id="UP000095287">
    <property type="component" value="Unplaced"/>
</dbReference>
<dbReference type="AlphaFoldDB" id="A0A1I8AIP0"/>
<protein>
    <submittedName>
        <fullName evidence="2">Highly derived d5-like helicase-primase: PROVISIONAL</fullName>
    </submittedName>
</protein>
<evidence type="ECO:0000313" key="2">
    <source>
        <dbReference type="WBParaSite" id="L893_g600.t1"/>
    </source>
</evidence>
<dbReference type="WBParaSite" id="L893_g600.t1">
    <property type="protein sequence ID" value="L893_g600.t1"/>
    <property type="gene ID" value="L893_g600"/>
</dbReference>
<reference evidence="2" key="1">
    <citation type="submission" date="2016-11" db="UniProtKB">
        <authorList>
            <consortium name="WormBaseParasite"/>
        </authorList>
    </citation>
    <scope>IDENTIFICATION</scope>
</reference>
<proteinExistence type="predicted"/>
<evidence type="ECO:0000313" key="1">
    <source>
        <dbReference type="Proteomes" id="UP000095287"/>
    </source>
</evidence>
<name>A0A1I8AIP0_9BILA</name>
<accession>A0A1I8AIP0</accession>